<keyword evidence="3" id="KW-1185">Reference proteome</keyword>
<evidence type="ECO:0000259" key="1">
    <source>
        <dbReference type="Pfam" id="PF12651"/>
    </source>
</evidence>
<accession>A0A2R4T2W7</accession>
<dbReference type="SUPFAM" id="SSF47598">
    <property type="entry name" value="Ribbon-helix-helix"/>
    <property type="match status" value="1"/>
</dbReference>
<dbReference type="InterPro" id="IPR038733">
    <property type="entry name" value="Predicted_DNA_bind_prot_RHH"/>
</dbReference>
<evidence type="ECO:0000313" key="2">
    <source>
        <dbReference type="EMBL" id="AVZ73462.1"/>
    </source>
</evidence>
<dbReference type="InterPro" id="IPR010985">
    <property type="entry name" value="Ribbon_hlx_hlx"/>
</dbReference>
<protein>
    <recommendedName>
        <fullName evidence="1">Predicted DNA-binding protein ribbon-helix-helix domain-containing protein</fullName>
    </recommendedName>
</protein>
<sequence>MAKTRVTFTIDPADAERLRRAAERAGVTVSAYIEARVLASVEQDEAIRKTFRDADAATNAAYAAADAAIWPEPEPMTAEEKAEADAVLERFFGKMQRSA</sequence>
<dbReference type="GeneID" id="55656780"/>
<dbReference type="EMBL" id="CP026304">
    <property type="protein sequence ID" value="AVZ73462.1"/>
    <property type="molecule type" value="Genomic_DNA"/>
</dbReference>
<feature type="domain" description="Predicted DNA-binding protein ribbon-helix-helix" evidence="1">
    <location>
        <begin position="3"/>
        <end position="34"/>
    </location>
</feature>
<evidence type="ECO:0000313" key="3">
    <source>
        <dbReference type="Proteomes" id="UP000244201"/>
    </source>
</evidence>
<reference evidence="2 3" key="1">
    <citation type="submission" date="2018-01" db="EMBL/GenBank/DDBJ databases">
        <title>Complete genome sequence of Streptomyces lunaelactis MM109T, a Ferroverdin A producer isolated from cave moonmilk deposits.</title>
        <authorList>
            <person name="Naome A."/>
            <person name="Martinet L."/>
            <person name="Maciejewska M."/>
            <person name="Anderssen S."/>
            <person name="Adam D."/>
            <person name="Tenconi E."/>
            <person name="Deflandre B."/>
            <person name="Arguelles-Arias A."/>
            <person name="Calusinska M."/>
            <person name="Copieters W."/>
            <person name="Karim L."/>
            <person name="Hanikenne M."/>
            <person name="Baurain D."/>
            <person name="van Wezel G."/>
            <person name="Smargiasso N."/>
            <person name="de Pauw E."/>
            <person name="Delfosse P."/>
            <person name="Rigali S."/>
        </authorList>
    </citation>
    <scope>NUCLEOTIDE SEQUENCE [LARGE SCALE GENOMIC DNA]</scope>
    <source>
        <strain evidence="2 3">MM109</strain>
    </source>
</reference>
<organism evidence="2 3">
    <name type="scientific">Streptomyces lunaelactis</name>
    <dbReference type="NCBI Taxonomy" id="1535768"/>
    <lineage>
        <taxon>Bacteria</taxon>
        <taxon>Bacillati</taxon>
        <taxon>Actinomycetota</taxon>
        <taxon>Actinomycetes</taxon>
        <taxon>Kitasatosporales</taxon>
        <taxon>Streptomycetaceae</taxon>
        <taxon>Streptomyces</taxon>
    </lineage>
</organism>
<dbReference type="Proteomes" id="UP000244201">
    <property type="component" value="Chromosome"/>
</dbReference>
<dbReference type="AlphaFoldDB" id="A0A2R4T2W7"/>
<gene>
    <name evidence="2" type="ORF">SLUN_16035</name>
</gene>
<name>A0A2R4T2W7_9ACTN</name>
<proteinExistence type="predicted"/>
<dbReference type="KEGG" id="slk:SLUN_16035"/>
<dbReference type="OrthoDB" id="9943936at2"/>
<dbReference type="RefSeq" id="WP_108149139.1">
    <property type="nucleotide sequence ID" value="NZ_CP026304.1"/>
</dbReference>
<dbReference type="Pfam" id="PF12651">
    <property type="entry name" value="RHH_3"/>
    <property type="match status" value="1"/>
</dbReference>
<dbReference type="GO" id="GO:0006355">
    <property type="term" value="P:regulation of DNA-templated transcription"/>
    <property type="evidence" value="ECO:0007669"/>
    <property type="project" value="InterPro"/>
</dbReference>